<dbReference type="GO" id="GO:0003677">
    <property type="term" value="F:DNA binding"/>
    <property type="evidence" value="ECO:0007669"/>
    <property type="project" value="InterPro"/>
</dbReference>
<feature type="domain" description="RNA polymerase sigma-70 region 2" evidence="5">
    <location>
        <begin position="11"/>
        <end position="75"/>
    </location>
</feature>
<reference evidence="7 8" key="1">
    <citation type="submission" date="2018-06" db="EMBL/GenBank/DDBJ databases">
        <title>Freshwater and sediment microbial communities from various areas in North America, analyzing microbe dynamics in response to fracking.</title>
        <authorList>
            <person name="Lamendella R."/>
        </authorList>
    </citation>
    <scope>NUCLEOTIDE SEQUENCE [LARGE SCALE GENOMIC DNA]</scope>
    <source>
        <strain evidence="7 8">14_TX</strain>
    </source>
</reference>
<dbReference type="InterPro" id="IPR013325">
    <property type="entry name" value="RNA_pol_sigma_r2"/>
</dbReference>
<dbReference type="InterPro" id="IPR007627">
    <property type="entry name" value="RNA_pol_sigma70_r2"/>
</dbReference>
<dbReference type="SUPFAM" id="SSF88946">
    <property type="entry name" value="Sigma2 domain of RNA polymerase sigma factors"/>
    <property type="match status" value="1"/>
</dbReference>
<organism evidence="7 8">
    <name type="scientific">Cytobacillus firmus</name>
    <name type="common">Bacillus firmus</name>
    <dbReference type="NCBI Taxonomy" id="1399"/>
    <lineage>
        <taxon>Bacteria</taxon>
        <taxon>Bacillati</taxon>
        <taxon>Bacillota</taxon>
        <taxon>Bacilli</taxon>
        <taxon>Bacillales</taxon>
        <taxon>Bacillaceae</taxon>
        <taxon>Cytobacillus</taxon>
    </lineage>
</organism>
<dbReference type="GO" id="GO:0016987">
    <property type="term" value="F:sigma factor activity"/>
    <property type="evidence" value="ECO:0007669"/>
    <property type="project" value="UniProtKB-KW"/>
</dbReference>
<comment type="similarity">
    <text evidence="1">Belongs to the sigma-70 factor family. ECF subfamily.</text>
</comment>
<dbReference type="Pfam" id="PF04542">
    <property type="entry name" value="Sigma70_r2"/>
    <property type="match status" value="1"/>
</dbReference>
<evidence type="ECO:0000256" key="2">
    <source>
        <dbReference type="ARBA" id="ARBA00023015"/>
    </source>
</evidence>
<protein>
    <submittedName>
        <fullName evidence="7">RNA polymerase sigma (SigV) subunit</fullName>
    </submittedName>
</protein>
<keyword evidence="2" id="KW-0805">Transcription regulation</keyword>
<dbReference type="SUPFAM" id="SSF88659">
    <property type="entry name" value="Sigma3 and sigma4 domains of RNA polymerase sigma factors"/>
    <property type="match status" value="1"/>
</dbReference>
<name>A0A366JJP0_CYTFI</name>
<evidence type="ECO:0000259" key="6">
    <source>
        <dbReference type="Pfam" id="PF08281"/>
    </source>
</evidence>
<dbReference type="Gene3D" id="1.10.1740.10">
    <property type="match status" value="1"/>
</dbReference>
<dbReference type="InterPro" id="IPR039425">
    <property type="entry name" value="RNA_pol_sigma-70-like"/>
</dbReference>
<dbReference type="InterPro" id="IPR036388">
    <property type="entry name" value="WH-like_DNA-bd_sf"/>
</dbReference>
<dbReference type="EMBL" id="QNSF01000025">
    <property type="protein sequence ID" value="RBP86577.1"/>
    <property type="molecule type" value="Genomic_DNA"/>
</dbReference>
<dbReference type="InterPro" id="IPR013249">
    <property type="entry name" value="RNA_pol_sigma70_r4_t2"/>
</dbReference>
<dbReference type="PANTHER" id="PTHR43133:SF60">
    <property type="entry name" value="RNA POLYMERASE SIGMA FACTOR SIGV"/>
    <property type="match status" value="1"/>
</dbReference>
<dbReference type="OrthoDB" id="9794508at2"/>
<dbReference type="CDD" id="cd06171">
    <property type="entry name" value="Sigma70_r4"/>
    <property type="match status" value="1"/>
</dbReference>
<keyword evidence="4" id="KW-0804">Transcription</keyword>
<dbReference type="InterPro" id="IPR013324">
    <property type="entry name" value="RNA_pol_sigma_r3/r4-like"/>
</dbReference>
<proteinExistence type="inferred from homology"/>
<gene>
    <name evidence="7" type="ORF">DFO70_12545</name>
</gene>
<dbReference type="Pfam" id="PF08281">
    <property type="entry name" value="Sigma70_r4_2"/>
    <property type="match status" value="1"/>
</dbReference>
<evidence type="ECO:0000313" key="8">
    <source>
        <dbReference type="Proteomes" id="UP000252731"/>
    </source>
</evidence>
<dbReference type="AlphaFoldDB" id="A0A366JJP0"/>
<feature type="domain" description="RNA polymerase sigma factor 70 region 4 type 2" evidence="6">
    <location>
        <begin position="107"/>
        <end position="157"/>
    </location>
</feature>
<evidence type="ECO:0000259" key="5">
    <source>
        <dbReference type="Pfam" id="PF04542"/>
    </source>
</evidence>
<dbReference type="InterPro" id="IPR014284">
    <property type="entry name" value="RNA_pol_sigma-70_dom"/>
</dbReference>
<evidence type="ECO:0000313" key="7">
    <source>
        <dbReference type="EMBL" id="RBP86577.1"/>
    </source>
</evidence>
<keyword evidence="3" id="KW-0731">Sigma factor</keyword>
<keyword evidence="8" id="KW-1185">Reference proteome</keyword>
<dbReference type="GO" id="GO:0006352">
    <property type="term" value="P:DNA-templated transcription initiation"/>
    <property type="evidence" value="ECO:0007669"/>
    <property type="project" value="InterPro"/>
</dbReference>
<evidence type="ECO:0000256" key="1">
    <source>
        <dbReference type="ARBA" id="ARBA00010641"/>
    </source>
</evidence>
<dbReference type="RefSeq" id="WP_113885534.1">
    <property type="nucleotide sequence ID" value="NZ_QNSF01000025.1"/>
</dbReference>
<evidence type="ECO:0000256" key="4">
    <source>
        <dbReference type="ARBA" id="ARBA00023163"/>
    </source>
</evidence>
<dbReference type="PANTHER" id="PTHR43133">
    <property type="entry name" value="RNA POLYMERASE ECF-TYPE SIGMA FACTO"/>
    <property type="match status" value="1"/>
</dbReference>
<accession>A0A366JJP0</accession>
<dbReference type="NCBIfam" id="TIGR02937">
    <property type="entry name" value="sigma70-ECF"/>
    <property type="match status" value="1"/>
</dbReference>
<dbReference type="Proteomes" id="UP000252731">
    <property type="component" value="Unassembled WGS sequence"/>
</dbReference>
<sequence>MESAEYEFEQLVEEYMTDVRKIIFVYVKNKQAMEDVAQEVFLSVYRNLNQFRRESSIKSWIMKIAVNKSKDYLKSWHYRKVSLSGFFKEEPSRDDTEHKAISNFQNQELAEVIMNLPIKYREIIILYYYEDMDTAQISDILNVNVNTVKTRLIRGRELIKRRFEFNG</sequence>
<comment type="caution">
    <text evidence="7">The sequence shown here is derived from an EMBL/GenBank/DDBJ whole genome shotgun (WGS) entry which is preliminary data.</text>
</comment>
<evidence type="ECO:0000256" key="3">
    <source>
        <dbReference type="ARBA" id="ARBA00023082"/>
    </source>
</evidence>
<dbReference type="Gene3D" id="1.10.10.10">
    <property type="entry name" value="Winged helix-like DNA-binding domain superfamily/Winged helix DNA-binding domain"/>
    <property type="match status" value="1"/>
</dbReference>